<gene>
    <name evidence="2" type="ORF">BXY53_0617</name>
</gene>
<dbReference type="EMBL" id="QXDF01000001">
    <property type="protein sequence ID" value="RIA55550.1"/>
    <property type="molecule type" value="Genomic_DNA"/>
</dbReference>
<dbReference type="Proteomes" id="UP000266273">
    <property type="component" value="Unassembled WGS sequence"/>
</dbReference>
<reference evidence="2 3" key="1">
    <citation type="submission" date="2018-08" db="EMBL/GenBank/DDBJ databases">
        <title>Genomic Encyclopedia of Archaeal and Bacterial Type Strains, Phase II (KMG-II): from individual species to whole genera.</title>
        <authorList>
            <person name="Goeker M."/>
        </authorList>
    </citation>
    <scope>NUCLEOTIDE SEQUENCE [LARGE SCALE GENOMIC DNA]</scope>
    <source>
        <strain evidence="2 3">DSM 5002</strain>
    </source>
</reference>
<accession>A0A397Q239</accession>
<name>A0A397Q239_9HYPH</name>
<proteinExistence type="predicted"/>
<evidence type="ECO:0000313" key="2">
    <source>
        <dbReference type="EMBL" id="RIA55550.1"/>
    </source>
</evidence>
<evidence type="ECO:0000313" key="3">
    <source>
        <dbReference type="Proteomes" id="UP000266273"/>
    </source>
</evidence>
<protein>
    <submittedName>
        <fullName evidence="2">Uncharacterized protein</fullName>
    </submittedName>
</protein>
<keyword evidence="3" id="KW-1185">Reference proteome</keyword>
<feature type="compositionally biased region" description="Basic and acidic residues" evidence="1">
    <location>
        <begin position="148"/>
        <end position="161"/>
    </location>
</feature>
<evidence type="ECO:0000256" key="1">
    <source>
        <dbReference type="SAM" id="MobiDB-lite"/>
    </source>
</evidence>
<comment type="caution">
    <text evidence="2">The sequence shown here is derived from an EMBL/GenBank/DDBJ whole genome shotgun (WGS) entry which is preliminary data.</text>
</comment>
<dbReference type="AlphaFoldDB" id="A0A397Q239"/>
<feature type="compositionally biased region" description="Acidic residues" evidence="1">
    <location>
        <begin position="134"/>
        <end position="147"/>
    </location>
</feature>
<feature type="region of interest" description="Disordered" evidence="1">
    <location>
        <begin position="134"/>
        <end position="161"/>
    </location>
</feature>
<organism evidence="2 3">
    <name type="scientific">Dichotomicrobium thermohalophilum</name>
    <dbReference type="NCBI Taxonomy" id="933063"/>
    <lineage>
        <taxon>Bacteria</taxon>
        <taxon>Pseudomonadati</taxon>
        <taxon>Pseudomonadota</taxon>
        <taxon>Alphaproteobacteria</taxon>
        <taxon>Hyphomicrobiales</taxon>
        <taxon>Hyphomicrobiaceae</taxon>
        <taxon>Dichotomicrobium</taxon>
    </lineage>
</organism>
<sequence length="161" mass="17922">MVFGAPQAVRTQFASQIGTCWFAGAGPLKGDYTFTMPAAEAGGPFLISIFRLQPEREEVFQVQFYAHNDNTVVATRNLDLPEELAEDLETSVELWLLEPSQCRLSEDAVAGETPWDPRLQQADADEDELQLPPLEDEEVAQAEDEDVDMHQAELRARGAIE</sequence>